<evidence type="ECO:0000313" key="1">
    <source>
        <dbReference type="EMBL" id="KAJ8673909.1"/>
    </source>
</evidence>
<gene>
    <name evidence="1" type="ORF">QAD02_005171</name>
</gene>
<comment type="caution">
    <text evidence="1">The sequence shown here is derived from an EMBL/GenBank/DDBJ whole genome shotgun (WGS) entry which is preliminary data.</text>
</comment>
<organism evidence="1 2">
    <name type="scientific">Eretmocerus hayati</name>
    <dbReference type="NCBI Taxonomy" id="131215"/>
    <lineage>
        <taxon>Eukaryota</taxon>
        <taxon>Metazoa</taxon>
        <taxon>Ecdysozoa</taxon>
        <taxon>Arthropoda</taxon>
        <taxon>Hexapoda</taxon>
        <taxon>Insecta</taxon>
        <taxon>Pterygota</taxon>
        <taxon>Neoptera</taxon>
        <taxon>Endopterygota</taxon>
        <taxon>Hymenoptera</taxon>
        <taxon>Apocrita</taxon>
        <taxon>Proctotrupomorpha</taxon>
        <taxon>Chalcidoidea</taxon>
        <taxon>Aphelinidae</taxon>
        <taxon>Aphelininae</taxon>
        <taxon>Eretmocerus</taxon>
    </lineage>
</organism>
<reference evidence="1" key="1">
    <citation type="submission" date="2023-04" db="EMBL/GenBank/DDBJ databases">
        <title>A chromosome-level genome assembly of the parasitoid wasp Eretmocerus hayati.</title>
        <authorList>
            <person name="Zhong Y."/>
            <person name="Liu S."/>
            <person name="Liu Y."/>
        </authorList>
    </citation>
    <scope>NUCLEOTIDE SEQUENCE</scope>
    <source>
        <strain evidence="1">ZJU_SS_LIU_2023</strain>
    </source>
</reference>
<dbReference type="EMBL" id="CM056743">
    <property type="protein sequence ID" value="KAJ8673909.1"/>
    <property type="molecule type" value="Genomic_DNA"/>
</dbReference>
<keyword evidence="2" id="KW-1185">Reference proteome</keyword>
<protein>
    <submittedName>
        <fullName evidence="1">Uncharacterized protein</fullName>
    </submittedName>
</protein>
<accession>A0ACC2NUD0</accession>
<sequence>MLGTNDPEGAAQKDDTLLNTRAGQEAKARWRPKTMNEPWRYFNVLLQGVWAYADDVQIAPDLDDQHEAVADYTYHAESARASTKRKSPSMAVNKQEVCSPHGADGRQPSPTCCDASRRPHSRENTDVPAKSKNPDLAASRRVEDLDFVCSRGVQITRAAKDRANHPIKRPDGPREATVDLRAMDQIAESYRSPSKPRRWLAGAPGGWWPSDINGTTSDEEAMDDFMAKLPLKKRRIQKSSDPEATLRITPGLPSLPFQTSGSQMSEMH</sequence>
<proteinExistence type="predicted"/>
<dbReference type="Proteomes" id="UP001239111">
    <property type="component" value="Chromosome 3"/>
</dbReference>
<name>A0ACC2NUD0_9HYME</name>
<evidence type="ECO:0000313" key="2">
    <source>
        <dbReference type="Proteomes" id="UP001239111"/>
    </source>
</evidence>